<reference evidence="2" key="1">
    <citation type="journal article" date="2003" name="Genome Biol.">
        <title>An integrated gene annotation and transcriptional profiling approach towards the full gene content of the Drosophila genome.</title>
        <authorList>
            <person name="Hild M."/>
            <person name="Beckmann B."/>
            <person name="Haas S.A."/>
            <person name="Koch B."/>
            <person name="Solovyev V."/>
            <person name="Busold C."/>
            <person name="Fellenberg K."/>
            <person name="Boutros M."/>
            <person name="Vingron M."/>
            <person name="Sauer F."/>
            <person name="Hoheisel J.D."/>
            <person name="Paro R."/>
        </authorList>
    </citation>
    <scope>NUCLEOTIDE SEQUENCE</scope>
</reference>
<feature type="region of interest" description="Disordered" evidence="1">
    <location>
        <begin position="73"/>
        <end position="96"/>
    </location>
</feature>
<dbReference type="AlphaFoldDB" id="Q6IIY2"/>
<protein>
    <submittedName>
        <fullName evidence="2">HDC16562</fullName>
    </submittedName>
</protein>
<dbReference type="EMBL" id="BK002934">
    <property type="protein sequence ID" value="DAA04439.1"/>
    <property type="molecule type" value="Genomic_DNA"/>
</dbReference>
<accession>Q6IIY2</accession>
<organism evidence="2">
    <name type="scientific">Drosophila melanogaster</name>
    <name type="common">Fruit fly</name>
    <dbReference type="NCBI Taxonomy" id="7227"/>
    <lineage>
        <taxon>Eukaryota</taxon>
        <taxon>Metazoa</taxon>
        <taxon>Ecdysozoa</taxon>
        <taxon>Arthropoda</taxon>
        <taxon>Hexapoda</taxon>
        <taxon>Insecta</taxon>
        <taxon>Pterygota</taxon>
        <taxon>Neoptera</taxon>
        <taxon>Endopterygota</taxon>
        <taxon>Diptera</taxon>
        <taxon>Brachycera</taxon>
        <taxon>Muscomorpha</taxon>
        <taxon>Ephydroidea</taxon>
        <taxon>Drosophilidae</taxon>
        <taxon>Drosophila</taxon>
        <taxon>Sophophora</taxon>
    </lineage>
</organism>
<gene>
    <name evidence="2" type="ORF">HDC16562</name>
</gene>
<evidence type="ECO:0000313" key="2">
    <source>
        <dbReference type="EMBL" id="DAA04439.1"/>
    </source>
</evidence>
<evidence type="ECO:0000256" key="1">
    <source>
        <dbReference type="SAM" id="MobiDB-lite"/>
    </source>
</evidence>
<sequence length="96" mass="10354">MLNKGHNSGRPNHKAMCDLKLLVMMMKNVKASKSANGKKGETQTAVGGCLDLDSYSDSDSEGLPNLVEAVQTRPVQARPEHEPETEAVPDFPSFGL</sequence>
<proteinExistence type="predicted"/>
<name>Q6IIY2_DROME</name>